<sequence>MKFFEYAEPTSLQETAELLQSCAGTASLMAGGTDLLVMMKEHVRAPSHVVNIKKIPGLDDFSFTSEGGLCLGALVTTRQIETSDITLKHYASLAKACTDFASIQVRNRATLVGNVCRASPSADSLPPLIADGAVLHIYGTQGQRQCRVEDFLQGRGRTTLAIDEIVTHIQLPTPAQRTGKVYIKHGRRSQMELATVGVAVSVTLNAAGKVDSISIVLAAVGPTPVRATAAEALLKGRIPDEQDIAAASLAAATAATPISDVRASAGYRRDMVRVLTARSLTQAIKEAQQ</sequence>
<dbReference type="Proteomes" id="UP000037442">
    <property type="component" value="Unassembled WGS sequence"/>
</dbReference>
<protein>
    <submittedName>
        <fullName evidence="3">Dehydrogenase</fullName>
    </submittedName>
</protein>
<evidence type="ECO:0000256" key="1">
    <source>
        <dbReference type="ARBA" id="ARBA00022827"/>
    </source>
</evidence>
<keyword evidence="1" id="KW-0274">FAD</keyword>
<dbReference type="InterPro" id="IPR036318">
    <property type="entry name" value="FAD-bd_PCMH-like_sf"/>
</dbReference>
<evidence type="ECO:0000259" key="2">
    <source>
        <dbReference type="PROSITE" id="PS51387"/>
    </source>
</evidence>
<dbReference type="SUPFAM" id="SSF56176">
    <property type="entry name" value="FAD-binding/transporter-associated domain-like"/>
    <property type="match status" value="1"/>
</dbReference>
<reference evidence="4" key="1">
    <citation type="submission" date="2014-06" db="EMBL/GenBank/DDBJ databases">
        <title>Draft genome sequence of C. testosteroni WDL7.</title>
        <authorList>
            <person name="Wu Y."/>
            <person name="Seshan H."/>
            <person name="Arumugam K."/>
        </authorList>
    </citation>
    <scope>NUCLEOTIDE SEQUENCE [LARGE SCALE GENOMIC DNA]</scope>
    <source>
        <strain evidence="4">WDL7</strain>
    </source>
</reference>
<dbReference type="InterPro" id="IPR036683">
    <property type="entry name" value="CO_DH_flav_C_dom_sf"/>
</dbReference>
<dbReference type="InterPro" id="IPR016167">
    <property type="entry name" value="FAD-bd_PCMH_sub1"/>
</dbReference>
<dbReference type="InterPro" id="IPR016166">
    <property type="entry name" value="FAD-bd_PCMH"/>
</dbReference>
<feature type="domain" description="FAD-binding PCMH-type" evidence="2">
    <location>
        <begin position="1"/>
        <end position="176"/>
    </location>
</feature>
<accession>A0A0L7MGQ7</accession>
<dbReference type="AlphaFoldDB" id="A0A0L7MGQ7"/>
<dbReference type="SUPFAM" id="SSF55447">
    <property type="entry name" value="CO dehydrogenase flavoprotein C-terminal domain-like"/>
    <property type="match status" value="1"/>
</dbReference>
<dbReference type="GO" id="GO:0071949">
    <property type="term" value="F:FAD binding"/>
    <property type="evidence" value="ECO:0007669"/>
    <property type="project" value="InterPro"/>
</dbReference>
<proteinExistence type="predicted"/>
<dbReference type="InterPro" id="IPR002346">
    <property type="entry name" value="Mopterin_DH_FAD-bd"/>
</dbReference>
<comment type="caution">
    <text evidence="3">The sequence shown here is derived from an EMBL/GenBank/DDBJ whole genome shotgun (WGS) entry which is preliminary data.</text>
</comment>
<dbReference type="Gene3D" id="3.30.43.10">
    <property type="entry name" value="Uridine Diphospho-n-acetylenolpyruvylglucosamine Reductase, domain 2"/>
    <property type="match status" value="1"/>
</dbReference>
<name>A0A0L7MGQ7_COMTE</name>
<dbReference type="PANTHER" id="PTHR42659:SF9">
    <property type="entry name" value="XANTHINE DEHYDROGENASE FAD-BINDING SUBUNIT XDHB-RELATED"/>
    <property type="match status" value="1"/>
</dbReference>
<keyword evidence="1" id="KW-0285">Flavoprotein</keyword>
<dbReference type="PATRIC" id="fig|285.49.peg.2132"/>
<dbReference type="GO" id="GO:0016491">
    <property type="term" value="F:oxidoreductase activity"/>
    <property type="evidence" value="ECO:0007669"/>
    <property type="project" value="InterPro"/>
</dbReference>
<dbReference type="Gene3D" id="3.30.465.10">
    <property type="match status" value="1"/>
</dbReference>
<dbReference type="PROSITE" id="PS51387">
    <property type="entry name" value="FAD_PCMH"/>
    <property type="match status" value="1"/>
</dbReference>
<dbReference type="InterPro" id="IPR005107">
    <property type="entry name" value="CO_DH_flav_C"/>
</dbReference>
<dbReference type="SMART" id="SM01092">
    <property type="entry name" value="CO_deh_flav_C"/>
    <property type="match status" value="1"/>
</dbReference>
<dbReference type="Pfam" id="PF03450">
    <property type="entry name" value="CO_deh_flav_C"/>
    <property type="match status" value="1"/>
</dbReference>
<evidence type="ECO:0000313" key="3">
    <source>
        <dbReference type="EMBL" id="KOC21087.1"/>
    </source>
</evidence>
<dbReference type="PANTHER" id="PTHR42659">
    <property type="entry name" value="XANTHINE DEHYDROGENASE SUBUNIT C-RELATED"/>
    <property type="match status" value="1"/>
</dbReference>
<dbReference type="EMBL" id="JNVD01000020">
    <property type="protein sequence ID" value="KOC21087.1"/>
    <property type="molecule type" value="Genomic_DNA"/>
</dbReference>
<gene>
    <name evidence="3" type="ORF">GL58_10355</name>
</gene>
<evidence type="ECO:0000313" key="4">
    <source>
        <dbReference type="Proteomes" id="UP000037442"/>
    </source>
</evidence>
<dbReference type="InterPro" id="IPR016169">
    <property type="entry name" value="FAD-bd_PCMH_sub2"/>
</dbReference>
<dbReference type="RefSeq" id="WP_053283423.1">
    <property type="nucleotide sequence ID" value="NZ_JNVD01000020.1"/>
</dbReference>
<dbReference type="InterPro" id="IPR051312">
    <property type="entry name" value="Diverse_Substr_Oxidored"/>
</dbReference>
<dbReference type="Gene3D" id="3.30.390.50">
    <property type="entry name" value="CO dehydrogenase flavoprotein, C-terminal domain"/>
    <property type="match status" value="1"/>
</dbReference>
<organism evidence="3 4">
    <name type="scientific">Comamonas testosteroni</name>
    <name type="common">Pseudomonas testosteroni</name>
    <dbReference type="NCBI Taxonomy" id="285"/>
    <lineage>
        <taxon>Bacteria</taxon>
        <taxon>Pseudomonadati</taxon>
        <taxon>Pseudomonadota</taxon>
        <taxon>Betaproteobacteria</taxon>
        <taxon>Burkholderiales</taxon>
        <taxon>Comamonadaceae</taxon>
        <taxon>Comamonas</taxon>
    </lineage>
</organism>
<dbReference type="Pfam" id="PF00941">
    <property type="entry name" value="FAD_binding_5"/>
    <property type="match status" value="1"/>
</dbReference>